<accession>A0A7S5FLC9</accession>
<keyword evidence="6 9" id="KW-0472">Membrane</keyword>
<sequence length="624" mass="70812">MFLQFCFKVALTVTLVANTAGDESHNHLLDDVNSLVREVTDKYMKSFNCIVWVEENDPFLNLSPSFSNSMIFIDGYDSENILLQVFFKKCQGWILQLSDPSKFMKKWEEARLGSLVRFNPRVLFIPWEVSTYATALFQTPEFDYISNAVAVELTRSNGSLQLTVVANNFSANIDEKNETMKVHLGNWPLNSSVEIYPHNLGNLQGKELRVATLQYLPYSQLYPDLDGVEVRILKAFCKHCNCVIKPVIDDFLWGERFDNGTSNGIVGNVLQDKADVGVGAVYLWYYDHLEFSYPYMPSRVTVLLPKPSPMPKWRIPFAPFDLALWIALIASIITVALVLFYMNYYLQRFSTHYVAPNEFQSWSGVVLRAVGMAVGQSPQNAFSTGSTLRIVFTTFELLFLLYGTIYSSALASVLTIPKYYPPIDNMRELSASGLPWTADHIAWVQNLLAADEPHIKVLLRKFEVHDDNVLSQLAKKGGYGFTIELTTGGHVSEASFLSADMINDLHVMKEALYYTYSTSITRKGSPYVEELNKLLHKCFDTGLLQLWESEMISKHGSSSIQTAFKQSKSAKASNEPHNLEKLKFKHTQGAFILLFLGNVIAIIVFMCEYYCKRVKRIDKPTKLH</sequence>
<proteinExistence type="evidence at transcript level"/>
<name>A0A7S5FLC9_APOLU</name>
<comment type="similarity">
    <text evidence="2">Belongs to the glutamate-gated ion channel (TC 1.A.10.1) family.</text>
</comment>
<evidence type="ECO:0000256" key="3">
    <source>
        <dbReference type="ARBA" id="ARBA00022475"/>
    </source>
</evidence>
<keyword evidence="7 12" id="KW-0675">Receptor</keyword>
<evidence type="ECO:0000256" key="6">
    <source>
        <dbReference type="ARBA" id="ARBA00023136"/>
    </source>
</evidence>
<organism evidence="12">
    <name type="scientific">Apolygus lucorum</name>
    <name type="common">Small green plant bug</name>
    <name type="synonym">Lygocoris lucorum</name>
    <dbReference type="NCBI Taxonomy" id="248454"/>
    <lineage>
        <taxon>Eukaryota</taxon>
        <taxon>Metazoa</taxon>
        <taxon>Ecdysozoa</taxon>
        <taxon>Arthropoda</taxon>
        <taxon>Hexapoda</taxon>
        <taxon>Insecta</taxon>
        <taxon>Pterygota</taxon>
        <taxon>Neoptera</taxon>
        <taxon>Paraneoptera</taxon>
        <taxon>Hemiptera</taxon>
        <taxon>Heteroptera</taxon>
        <taxon>Panheteroptera</taxon>
        <taxon>Cimicomorpha</taxon>
        <taxon>Miridae</taxon>
        <taxon>Mirini</taxon>
        <taxon>Apolygus</taxon>
    </lineage>
</organism>
<evidence type="ECO:0000259" key="11">
    <source>
        <dbReference type="Pfam" id="PF00060"/>
    </source>
</evidence>
<dbReference type="SUPFAM" id="SSF53850">
    <property type="entry name" value="Periplasmic binding protein-like II"/>
    <property type="match status" value="1"/>
</dbReference>
<dbReference type="Pfam" id="PF00060">
    <property type="entry name" value="Lig_chan"/>
    <property type="match status" value="1"/>
</dbReference>
<gene>
    <name evidence="12" type="primary">IR41a.4</name>
</gene>
<evidence type="ECO:0000313" key="12">
    <source>
        <dbReference type="EMBL" id="QFU27939.1"/>
    </source>
</evidence>
<keyword evidence="10" id="KW-0732">Signal</keyword>
<feature type="signal peptide" evidence="10">
    <location>
        <begin position="1"/>
        <end position="21"/>
    </location>
</feature>
<dbReference type="PANTHER" id="PTHR42643">
    <property type="entry name" value="IONOTROPIC RECEPTOR 20A-RELATED"/>
    <property type="match status" value="1"/>
</dbReference>
<keyword evidence="4 9" id="KW-0812">Transmembrane</keyword>
<evidence type="ECO:0000256" key="8">
    <source>
        <dbReference type="ARBA" id="ARBA00023180"/>
    </source>
</evidence>
<feature type="transmembrane region" description="Helical" evidence="9">
    <location>
        <begin position="322"/>
        <end position="342"/>
    </location>
</feature>
<comment type="subcellular location">
    <subcellularLocation>
        <location evidence="1">Cell membrane</location>
        <topology evidence="1">Multi-pass membrane protein</topology>
    </subcellularLocation>
</comment>
<reference evidence="12" key="1">
    <citation type="submission" date="2018-08" db="EMBL/GenBank/DDBJ databases">
        <title>Identification and characterization of chemosensory genes in Apolygus lucorum based on head and antennal transcriptome analysis.</title>
        <authorList>
            <person name="An X."/>
            <person name="Liu D."/>
            <person name="Gao Y."/>
            <person name="Xiao Y."/>
            <person name="Khashaveh A."/>
            <person name="Zhang Y."/>
        </authorList>
    </citation>
    <scope>NUCLEOTIDE SEQUENCE</scope>
</reference>
<keyword evidence="8" id="KW-0325">Glycoprotein</keyword>
<evidence type="ECO:0000256" key="5">
    <source>
        <dbReference type="ARBA" id="ARBA00022989"/>
    </source>
</evidence>
<dbReference type="Gene3D" id="3.40.190.10">
    <property type="entry name" value="Periplasmic binding protein-like II"/>
    <property type="match status" value="1"/>
</dbReference>
<dbReference type="AlphaFoldDB" id="A0A7S5FLC9"/>
<evidence type="ECO:0000256" key="4">
    <source>
        <dbReference type="ARBA" id="ARBA00022692"/>
    </source>
</evidence>
<dbReference type="Gene3D" id="1.10.287.70">
    <property type="match status" value="1"/>
</dbReference>
<keyword evidence="3" id="KW-1003">Cell membrane</keyword>
<evidence type="ECO:0000256" key="9">
    <source>
        <dbReference type="SAM" id="Phobius"/>
    </source>
</evidence>
<feature type="transmembrane region" description="Helical" evidence="9">
    <location>
        <begin position="590"/>
        <end position="611"/>
    </location>
</feature>
<dbReference type="EMBL" id="MH781743">
    <property type="protein sequence ID" value="QFU27939.1"/>
    <property type="molecule type" value="mRNA"/>
</dbReference>
<dbReference type="InterPro" id="IPR052192">
    <property type="entry name" value="Insect_Ionotropic_Sensory_Rcpt"/>
</dbReference>
<feature type="transmembrane region" description="Helical" evidence="9">
    <location>
        <begin position="397"/>
        <end position="420"/>
    </location>
</feature>
<evidence type="ECO:0000256" key="2">
    <source>
        <dbReference type="ARBA" id="ARBA00008685"/>
    </source>
</evidence>
<dbReference type="GO" id="GO:0005886">
    <property type="term" value="C:plasma membrane"/>
    <property type="evidence" value="ECO:0007669"/>
    <property type="project" value="UniProtKB-SubCell"/>
</dbReference>
<dbReference type="InterPro" id="IPR001320">
    <property type="entry name" value="Iontro_rcpt_C"/>
</dbReference>
<feature type="domain" description="Ionotropic glutamate receptor C-terminal" evidence="11">
    <location>
        <begin position="322"/>
        <end position="597"/>
    </location>
</feature>
<keyword evidence="5 9" id="KW-1133">Transmembrane helix</keyword>
<dbReference type="GO" id="GO:0015276">
    <property type="term" value="F:ligand-gated monoatomic ion channel activity"/>
    <property type="evidence" value="ECO:0007669"/>
    <property type="project" value="InterPro"/>
</dbReference>
<dbReference type="GO" id="GO:0050906">
    <property type="term" value="P:detection of stimulus involved in sensory perception"/>
    <property type="evidence" value="ECO:0007669"/>
    <property type="project" value="UniProtKB-ARBA"/>
</dbReference>
<evidence type="ECO:0000256" key="10">
    <source>
        <dbReference type="SAM" id="SignalP"/>
    </source>
</evidence>
<protein>
    <submittedName>
        <fullName evidence="12">Ionotropic receptor 41a.4</fullName>
    </submittedName>
</protein>
<feature type="chain" id="PRO_5030706223" evidence="10">
    <location>
        <begin position="22"/>
        <end position="624"/>
    </location>
</feature>
<evidence type="ECO:0000256" key="1">
    <source>
        <dbReference type="ARBA" id="ARBA00004651"/>
    </source>
</evidence>
<evidence type="ECO:0000256" key="7">
    <source>
        <dbReference type="ARBA" id="ARBA00023170"/>
    </source>
</evidence>
<dbReference type="PANTHER" id="PTHR42643:SF40">
    <property type="entry name" value="IONOTROPIC RECEPTOR 41A-RELATED"/>
    <property type="match status" value="1"/>
</dbReference>